<dbReference type="EMBL" id="PPEA01000504">
    <property type="protein sequence ID" value="PQM46374.1"/>
    <property type="molecule type" value="Genomic_DNA"/>
</dbReference>
<proteinExistence type="predicted"/>
<dbReference type="Proteomes" id="UP000238296">
    <property type="component" value="Unassembled WGS sequence"/>
</dbReference>
<dbReference type="AlphaFoldDB" id="A0A2S8BI79"/>
<organism evidence="1 2">
    <name type="scientific">Mycobacterium talmoniae</name>
    <dbReference type="NCBI Taxonomy" id="1858794"/>
    <lineage>
        <taxon>Bacteria</taxon>
        <taxon>Bacillati</taxon>
        <taxon>Actinomycetota</taxon>
        <taxon>Actinomycetes</taxon>
        <taxon>Mycobacteriales</taxon>
        <taxon>Mycobacteriaceae</taxon>
        <taxon>Mycobacterium</taxon>
    </lineage>
</organism>
<reference evidence="1 2" key="1">
    <citation type="journal article" date="2017" name="Int. J. Syst. Evol. Microbiol.">
        <title>Mycobacterium talmoniae sp. nov., a slowly growing mycobacterium isolated from human respiratory samples.</title>
        <authorList>
            <person name="Davidson R.M."/>
            <person name="DeGroote M.A."/>
            <person name="Marola J.L."/>
            <person name="Buss S."/>
            <person name="Jones V."/>
            <person name="McNeil M.R."/>
            <person name="Freifeld A.G."/>
            <person name="Elaine Epperson L."/>
            <person name="Hasan N.A."/>
            <person name="Jackson M."/>
            <person name="Iwen P.C."/>
            <person name="Salfinger M."/>
            <person name="Strong M."/>
        </authorList>
    </citation>
    <scope>NUCLEOTIDE SEQUENCE [LARGE SCALE GENOMIC DNA]</scope>
    <source>
        <strain evidence="1 2">ATCC BAA-2683</strain>
    </source>
</reference>
<comment type="caution">
    <text evidence="1">The sequence shown here is derived from an EMBL/GenBank/DDBJ whole genome shotgun (WGS) entry which is preliminary data.</text>
</comment>
<accession>A0A2S8BI79</accession>
<protein>
    <submittedName>
        <fullName evidence="1">Uncharacterized protein</fullName>
    </submittedName>
</protein>
<gene>
    <name evidence="1" type="ORF">C1Y40_03453</name>
</gene>
<sequence>MPRIPVVQHTAALRGLRPVANALGALVSLMYSRGIGWCAVVASSRTIRYIAGACSSVTGWACMARNASLSLLK</sequence>
<name>A0A2S8BI79_9MYCO</name>
<evidence type="ECO:0000313" key="1">
    <source>
        <dbReference type="EMBL" id="PQM46374.1"/>
    </source>
</evidence>
<evidence type="ECO:0000313" key="2">
    <source>
        <dbReference type="Proteomes" id="UP000238296"/>
    </source>
</evidence>